<evidence type="ECO:0000313" key="1">
    <source>
        <dbReference type="EMBL" id="KAF2874871.1"/>
    </source>
</evidence>
<accession>A0A7C8IE66</accession>
<protein>
    <submittedName>
        <fullName evidence="1">Uncharacterized protein</fullName>
    </submittedName>
</protein>
<dbReference type="PANTHER" id="PTHR40619">
    <property type="entry name" value="FUNGAL STAND N-TERMINAL GOODBYE DOMAIN-CONTAINING PROTEIN"/>
    <property type="match status" value="1"/>
</dbReference>
<sequence length="253" mass="28810">MFLSSIPTSMPPSDKNIGVAHATTFVDNHMAHLHPAYLPSNMRYNFVQRTYVHDDRDQLEELALVRVENSFKACVDSYQEAMQALSPRFQPGEIAITSWSDVLEALANAKGSWLDKGKGIRDFVRDQNGKARYVASWLEFLPNSDYGFLICGGLKLILGATTAKSDMQDLILKCVEVLLPDSTEEINNSLERYRDRLKRKQEIKLQKAVLCLSIAILEAIKYIIQWFAKSATSKFGRFLLKQLEYCKEVEEHV</sequence>
<evidence type="ECO:0000313" key="2">
    <source>
        <dbReference type="Proteomes" id="UP000481861"/>
    </source>
</evidence>
<dbReference type="AlphaFoldDB" id="A0A7C8IE66"/>
<organism evidence="1 2">
    <name type="scientific">Massariosphaeria phaeospora</name>
    <dbReference type="NCBI Taxonomy" id="100035"/>
    <lineage>
        <taxon>Eukaryota</taxon>
        <taxon>Fungi</taxon>
        <taxon>Dikarya</taxon>
        <taxon>Ascomycota</taxon>
        <taxon>Pezizomycotina</taxon>
        <taxon>Dothideomycetes</taxon>
        <taxon>Pleosporomycetidae</taxon>
        <taxon>Pleosporales</taxon>
        <taxon>Pleosporales incertae sedis</taxon>
        <taxon>Massariosphaeria</taxon>
    </lineage>
</organism>
<proteinExistence type="predicted"/>
<keyword evidence="2" id="KW-1185">Reference proteome</keyword>
<name>A0A7C8IE66_9PLEO</name>
<dbReference type="Proteomes" id="UP000481861">
    <property type="component" value="Unassembled WGS sequence"/>
</dbReference>
<dbReference type="OrthoDB" id="5419927at2759"/>
<reference evidence="1 2" key="1">
    <citation type="submission" date="2020-01" db="EMBL/GenBank/DDBJ databases">
        <authorList>
            <consortium name="DOE Joint Genome Institute"/>
            <person name="Haridas S."/>
            <person name="Albert R."/>
            <person name="Binder M."/>
            <person name="Bloem J."/>
            <person name="Labutti K."/>
            <person name="Salamov A."/>
            <person name="Andreopoulos B."/>
            <person name="Baker S.E."/>
            <person name="Barry K."/>
            <person name="Bills G."/>
            <person name="Bluhm B.H."/>
            <person name="Cannon C."/>
            <person name="Castanera R."/>
            <person name="Culley D.E."/>
            <person name="Daum C."/>
            <person name="Ezra D."/>
            <person name="Gonzalez J.B."/>
            <person name="Henrissat B."/>
            <person name="Kuo A."/>
            <person name="Liang C."/>
            <person name="Lipzen A."/>
            <person name="Lutzoni F."/>
            <person name="Magnuson J."/>
            <person name="Mondo S."/>
            <person name="Nolan M."/>
            <person name="Ohm R."/>
            <person name="Pangilinan J."/>
            <person name="Park H.-J.H."/>
            <person name="Ramirez L."/>
            <person name="Alfaro M."/>
            <person name="Sun H."/>
            <person name="Tritt A."/>
            <person name="Yoshinaga Y."/>
            <person name="Zwiers L.-H.L."/>
            <person name="Turgeon B.G."/>
            <person name="Goodwin S.B."/>
            <person name="Spatafora J.W."/>
            <person name="Crous P.W."/>
            <person name="Grigoriev I.V."/>
        </authorList>
    </citation>
    <scope>NUCLEOTIDE SEQUENCE [LARGE SCALE GENOMIC DNA]</scope>
    <source>
        <strain evidence="1 2">CBS 611.86</strain>
    </source>
</reference>
<dbReference type="PANTHER" id="PTHR40619:SF3">
    <property type="entry name" value="FUNGAL STAND N-TERMINAL GOODBYE DOMAIN-CONTAINING PROTEIN"/>
    <property type="match status" value="1"/>
</dbReference>
<gene>
    <name evidence="1" type="ORF">BDV95DRAFT_616119</name>
</gene>
<dbReference type="EMBL" id="JAADJZ010000005">
    <property type="protein sequence ID" value="KAF2874871.1"/>
    <property type="molecule type" value="Genomic_DNA"/>
</dbReference>
<comment type="caution">
    <text evidence="1">The sequence shown here is derived from an EMBL/GenBank/DDBJ whole genome shotgun (WGS) entry which is preliminary data.</text>
</comment>